<dbReference type="InterPro" id="IPR012677">
    <property type="entry name" value="Nucleotide-bd_a/b_plait_sf"/>
</dbReference>
<evidence type="ECO:0000313" key="7">
    <source>
        <dbReference type="EMBL" id="CAA9998940.1"/>
    </source>
</evidence>
<feature type="domain" description="RRM" evidence="6">
    <location>
        <begin position="514"/>
        <end position="555"/>
    </location>
</feature>
<evidence type="ECO:0000259" key="6">
    <source>
        <dbReference type="PROSITE" id="PS50102"/>
    </source>
</evidence>
<dbReference type="InterPro" id="IPR035979">
    <property type="entry name" value="RBD_domain_sf"/>
</dbReference>
<accession>A0A6H5G858</accession>
<dbReference type="Gene3D" id="3.30.70.330">
    <property type="match status" value="2"/>
</dbReference>
<evidence type="ECO:0000256" key="3">
    <source>
        <dbReference type="PROSITE-ProRule" id="PRU00176"/>
    </source>
</evidence>
<evidence type="ECO:0000256" key="1">
    <source>
        <dbReference type="ARBA" id="ARBA00022737"/>
    </source>
</evidence>
<dbReference type="OrthoDB" id="267048at2759"/>
<dbReference type="PROSITE" id="PS50102">
    <property type="entry name" value="RRM"/>
    <property type="match status" value="1"/>
</dbReference>
<dbReference type="GO" id="GO:0003723">
    <property type="term" value="F:RNA binding"/>
    <property type="evidence" value="ECO:0007669"/>
    <property type="project" value="UniProtKB-UniRule"/>
</dbReference>
<keyword evidence="5" id="KW-1133">Transmembrane helix</keyword>
<organism evidence="7 8">
    <name type="scientific">Nesidiocoris tenuis</name>
    <dbReference type="NCBI Taxonomy" id="355587"/>
    <lineage>
        <taxon>Eukaryota</taxon>
        <taxon>Metazoa</taxon>
        <taxon>Ecdysozoa</taxon>
        <taxon>Arthropoda</taxon>
        <taxon>Hexapoda</taxon>
        <taxon>Insecta</taxon>
        <taxon>Pterygota</taxon>
        <taxon>Neoptera</taxon>
        <taxon>Paraneoptera</taxon>
        <taxon>Hemiptera</taxon>
        <taxon>Heteroptera</taxon>
        <taxon>Panheteroptera</taxon>
        <taxon>Cimicomorpha</taxon>
        <taxon>Miridae</taxon>
        <taxon>Dicyphina</taxon>
        <taxon>Nesidiocoris</taxon>
    </lineage>
</organism>
<dbReference type="Pfam" id="PF00076">
    <property type="entry name" value="RRM_1"/>
    <property type="match status" value="1"/>
</dbReference>
<dbReference type="EMBL" id="CADCXU010007779">
    <property type="protein sequence ID" value="CAA9998940.1"/>
    <property type="molecule type" value="Genomic_DNA"/>
</dbReference>
<dbReference type="Proteomes" id="UP000479000">
    <property type="component" value="Unassembled WGS sequence"/>
</dbReference>
<sequence length="928" mass="105741">MTKTALRSGEPSDQEHPTPIRRGLLPTSRPAVSTPGHEFRARVPPRAPKFGWPINPRPLLYAVHIHLRADTGCKSHDMGVLRGQVMRKRRFNADARPGRVGRQPAVRPANRRTDIGDERFSFARRLSGISSRSADILRTEFAGIASFFSFSKDFQSPLAEKTHPPLDRSHQPPAVTRAIINSPLSGRVKRVVQVKRGKTTPAIRYCDRKTERIQTVNDHMMNNRLRRSPQIDYAWYLSESLFKRRSREAGRHWKLVDYIPGSLANIGRTEFIGLGRKNRSLFDFDFGKLSGANRPSSEEVRKVMLRIFVVPSTLNSCTRARGNSEYHILSNVKCSGAESSGNKLPTSPRADRLNCSSASTVSTRITLYGKGAEERICFQNNKAVFIRGRLVALLSTATARQTNRLSANQSRTDTWQLSGADRFNRRFSSSNHLTEHLPIYHLTNVYDVRANVRQTHETRSSELIPMNRIKDRVCSRIFMDLPVSPSQEHDWGMIPAGGPGCAGGQQDQPDPDFIKMFVGQIPRSMDESDLTKMFSEFGRVHQINVLRDKVTGQSKEQISRRSSSQKAPRMKVALVAFHFNSIAAQFLFCCRTPERFCAAPRSIGKLEFFNTKSCCIDTVDLLWSVLEAFHLMRNPLMTMIYLLYQNDIHQKFIFTERCLSRWAEILWHLYKPRVGEHFKKSCSDLARWFVVKPRYNSFYHAVEIRARNQISGSQRFEMSLPTGCCFVTFFTRKSALDAQNALHNIKTLPGMHHPIQMKPADSENRNDFIEKNEFMNELHSGGRLIRQLTNPFSFVKSGIWHYLLAVLAGSVPLKLTMLIIIHEKRPINRFISANSVWSRFGGTSMMGSSVGVYLLCLPSKASVQMRYAIQLHLTRMIQYACFTGVTPEQIAFHVGLLGVHNRRIFNVFTVLCVFNLETILRFLCKIIF</sequence>
<protein>
    <recommendedName>
        <fullName evidence="6">RRM domain-containing protein</fullName>
    </recommendedName>
</protein>
<proteinExistence type="predicted"/>
<keyword evidence="5" id="KW-0472">Membrane</keyword>
<keyword evidence="2 3" id="KW-0694">RNA-binding</keyword>
<dbReference type="AlphaFoldDB" id="A0A6H5G858"/>
<dbReference type="InterPro" id="IPR000504">
    <property type="entry name" value="RRM_dom"/>
</dbReference>
<keyword evidence="5" id="KW-0812">Transmembrane</keyword>
<feature type="region of interest" description="Disordered" evidence="4">
    <location>
        <begin position="1"/>
        <end position="48"/>
    </location>
</feature>
<name>A0A6H5G858_9HEMI</name>
<dbReference type="SUPFAM" id="SSF54928">
    <property type="entry name" value="RNA-binding domain, RBD"/>
    <property type="match status" value="1"/>
</dbReference>
<feature type="transmembrane region" description="Helical" evidence="5">
    <location>
        <begin position="799"/>
        <end position="821"/>
    </location>
</feature>
<evidence type="ECO:0000256" key="5">
    <source>
        <dbReference type="SAM" id="Phobius"/>
    </source>
</evidence>
<dbReference type="PANTHER" id="PTHR24012">
    <property type="entry name" value="RNA BINDING PROTEIN"/>
    <property type="match status" value="1"/>
</dbReference>
<gene>
    <name evidence="7" type="ORF">NTEN_LOCUS5223</name>
</gene>
<evidence type="ECO:0000313" key="8">
    <source>
        <dbReference type="Proteomes" id="UP000479000"/>
    </source>
</evidence>
<evidence type="ECO:0000256" key="4">
    <source>
        <dbReference type="SAM" id="MobiDB-lite"/>
    </source>
</evidence>
<reference evidence="7 8" key="1">
    <citation type="submission" date="2020-02" db="EMBL/GenBank/DDBJ databases">
        <authorList>
            <person name="Ferguson B K."/>
        </authorList>
    </citation>
    <scope>NUCLEOTIDE SEQUENCE [LARGE SCALE GENOMIC DNA]</scope>
</reference>
<keyword evidence="8" id="KW-1185">Reference proteome</keyword>
<keyword evidence="1" id="KW-0677">Repeat</keyword>
<evidence type="ECO:0000256" key="2">
    <source>
        <dbReference type="ARBA" id="ARBA00022884"/>
    </source>
</evidence>